<reference evidence="7 8" key="1">
    <citation type="submission" date="2019-08" db="EMBL/GenBank/DDBJ databases">
        <title>Deep-cultivation of Planctomycetes and their phenomic and genomic characterization uncovers novel biology.</title>
        <authorList>
            <person name="Wiegand S."/>
            <person name="Jogler M."/>
            <person name="Boedeker C."/>
            <person name="Pinto D."/>
            <person name="Vollmers J."/>
            <person name="Rivas-Marin E."/>
            <person name="Kohn T."/>
            <person name="Peeters S.H."/>
            <person name="Heuer A."/>
            <person name="Rast P."/>
            <person name="Oberbeckmann S."/>
            <person name="Bunk B."/>
            <person name="Jeske O."/>
            <person name="Meyerdierks A."/>
            <person name="Storesund J.E."/>
            <person name="Kallscheuer N."/>
            <person name="Luecker S."/>
            <person name="Lage O.M."/>
            <person name="Pohl T."/>
            <person name="Merkel B.J."/>
            <person name="Hornburger P."/>
            <person name="Mueller R.-W."/>
            <person name="Bruemmer F."/>
            <person name="Labrenz M."/>
            <person name="Spormann A.M."/>
            <person name="Op den Camp H."/>
            <person name="Overmann J."/>
            <person name="Amann R."/>
            <person name="Jetten M.S.M."/>
            <person name="Mascher T."/>
            <person name="Medema M.H."/>
            <person name="Devos D.P."/>
            <person name="Kaster A.-K."/>
            <person name="Ovreas L."/>
            <person name="Rohde M."/>
            <person name="Galperin M.Y."/>
            <person name="Jogler C."/>
        </authorList>
    </citation>
    <scope>NUCLEOTIDE SEQUENCE [LARGE SCALE GENOMIC DNA]</scope>
    <source>
        <strain evidence="7 8">FC18</strain>
    </source>
</reference>
<dbReference type="InterPro" id="IPR036388">
    <property type="entry name" value="WH-like_DNA-bd_sf"/>
</dbReference>
<dbReference type="GO" id="GO:0016987">
    <property type="term" value="F:sigma factor activity"/>
    <property type="evidence" value="ECO:0007669"/>
    <property type="project" value="UniProtKB-KW"/>
</dbReference>
<gene>
    <name evidence="7" type="primary">sigE_1</name>
    <name evidence="7" type="ORF">MFFC18_14500</name>
</gene>
<evidence type="ECO:0000313" key="7">
    <source>
        <dbReference type="EMBL" id="QEG21592.1"/>
    </source>
</evidence>
<comment type="similarity">
    <text evidence="1">Belongs to the sigma-70 factor family. ECF subfamily.</text>
</comment>
<dbReference type="Gene3D" id="1.10.10.10">
    <property type="entry name" value="Winged helix-like DNA-binding domain superfamily/Winged helix DNA-binding domain"/>
    <property type="match status" value="1"/>
</dbReference>
<evidence type="ECO:0000256" key="5">
    <source>
        <dbReference type="ARBA" id="ARBA00023163"/>
    </source>
</evidence>
<evidence type="ECO:0000259" key="6">
    <source>
        <dbReference type="Pfam" id="PF04542"/>
    </source>
</evidence>
<dbReference type="GO" id="GO:0006352">
    <property type="term" value="P:DNA-templated transcription initiation"/>
    <property type="evidence" value="ECO:0007669"/>
    <property type="project" value="InterPro"/>
</dbReference>
<dbReference type="AlphaFoldDB" id="A0A5B9P9H4"/>
<dbReference type="InterPro" id="IPR013325">
    <property type="entry name" value="RNA_pol_sigma_r2"/>
</dbReference>
<dbReference type="OrthoDB" id="258490at2"/>
<protein>
    <submittedName>
        <fullName evidence="7">ECF RNA polymerase sigma factor SigE</fullName>
    </submittedName>
</protein>
<keyword evidence="5" id="KW-0804">Transcription</keyword>
<keyword evidence="2" id="KW-0805">Transcription regulation</keyword>
<dbReference type="SUPFAM" id="SSF88946">
    <property type="entry name" value="Sigma2 domain of RNA polymerase sigma factors"/>
    <property type="match status" value="1"/>
</dbReference>
<name>A0A5B9P9H4_9BACT</name>
<evidence type="ECO:0000256" key="2">
    <source>
        <dbReference type="ARBA" id="ARBA00023015"/>
    </source>
</evidence>
<dbReference type="GO" id="GO:0003677">
    <property type="term" value="F:DNA binding"/>
    <property type="evidence" value="ECO:0007669"/>
    <property type="project" value="UniProtKB-KW"/>
</dbReference>
<accession>A0A5B9P9H4</accession>
<dbReference type="RefSeq" id="WP_075083217.1">
    <property type="nucleotide sequence ID" value="NZ_CP042912.1"/>
</dbReference>
<dbReference type="NCBIfam" id="TIGR02937">
    <property type="entry name" value="sigma70-ECF"/>
    <property type="match status" value="1"/>
</dbReference>
<dbReference type="Pfam" id="PF04542">
    <property type="entry name" value="Sigma70_r2"/>
    <property type="match status" value="1"/>
</dbReference>
<dbReference type="Gene3D" id="1.10.1740.10">
    <property type="match status" value="1"/>
</dbReference>
<feature type="domain" description="RNA polymerase sigma-70 region 2" evidence="6">
    <location>
        <begin position="30"/>
        <end position="95"/>
    </location>
</feature>
<keyword evidence="4" id="KW-0238">DNA-binding</keyword>
<dbReference type="InterPro" id="IPR013324">
    <property type="entry name" value="RNA_pol_sigma_r3/r4-like"/>
</dbReference>
<dbReference type="STRING" id="980251.GCA_001642875_00423"/>
<sequence length="203" mass="22753">MNEIPQTRASLLLRLGNESQNAWPEFLSIYESALYGFCRAKGLQDADARDVLQDVLTAVMKKLPDWDSDSSKGSFRGWLFRVARNIAIDEVKRKAKKVTASGDTQVGRMLAEVPGPNDPQDQSFETEYQRALLDWASSQVKNEVRENTWLSFRMTALEGQKAEQVAEALGVSVGTVYTAKCRVVARIRNVIAVMGEEFEMSLE</sequence>
<evidence type="ECO:0000256" key="1">
    <source>
        <dbReference type="ARBA" id="ARBA00010641"/>
    </source>
</evidence>
<dbReference type="EMBL" id="CP042912">
    <property type="protein sequence ID" value="QEG21592.1"/>
    <property type="molecule type" value="Genomic_DNA"/>
</dbReference>
<dbReference type="PANTHER" id="PTHR43133:SF8">
    <property type="entry name" value="RNA POLYMERASE SIGMA FACTOR HI_1459-RELATED"/>
    <property type="match status" value="1"/>
</dbReference>
<organism evidence="7 8">
    <name type="scientific">Mariniblastus fucicola</name>
    <dbReference type="NCBI Taxonomy" id="980251"/>
    <lineage>
        <taxon>Bacteria</taxon>
        <taxon>Pseudomonadati</taxon>
        <taxon>Planctomycetota</taxon>
        <taxon>Planctomycetia</taxon>
        <taxon>Pirellulales</taxon>
        <taxon>Pirellulaceae</taxon>
        <taxon>Mariniblastus</taxon>
    </lineage>
</organism>
<evidence type="ECO:0000256" key="3">
    <source>
        <dbReference type="ARBA" id="ARBA00023082"/>
    </source>
</evidence>
<dbReference type="PANTHER" id="PTHR43133">
    <property type="entry name" value="RNA POLYMERASE ECF-TYPE SIGMA FACTO"/>
    <property type="match status" value="1"/>
</dbReference>
<dbReference type="InterPro" id="IPR039425">
    <property type="entry name" value="RNA_pol_sigma-70-like"/>
</dbReference>
<keyword evidence="3" id="KW-0731">Sigma factor</keyword>
<evidence type="ECO:0000313" key="8">
    <source>
        <dbReference type="Proteomes" id="UP000322214"/>
    </source>
</evidence>
<dbReference type="SUPFAM" id="SSF88659">
    <property type="entry name" value="Sigma3 and sigma4 domains of RNA polymerase sigma factors"/>
    <property type="match status" value="1"/>
</dbReference>
<keyword evidence="8" id="KW-1185">Reference proteome</keyword>
<dbReference type="InterPro" id="IPR007627">
    <property type="entry name" value="RNA_pol_sigma70_r2"/>
</dbReference>
<dbReference type="InterPro" id="IPR014284">
    <property type="entry name" value="RNA_pol_sigma-70_dom"/>
</dbReference>
<dbReference type="Proteomes" id="UP000322214">
    <property type="component" value="Chromosome"/>
</dbReference>
<proteinExistence type="inferred from homology"/>
<evidence type="ECO:0000256" key="4">
    <source>
        <dbReference type="ARBA" id="ARBA00023125"/>
    </source>
</evidence>
<dbReference type="KEGG" id="mff:MFFC18_14500"/>